<keyword evidence="2" id="KW-1185">Reference proteome</keyword>
<comment type="caution">
    <text evidence="1">The sequence shown here is derived from an EMBL/GenBank/DDBJ whole genome shotgun (WGS) entry which is preliminary data.</text>
</comment>
<organism evidence="1 2">
    <name type="scientific">Plakobranchus ocellatus</name>
    <dbReference type="NCBI Taxonomy" id="259542"/>
    <lineage>
        <taxon>Eukaryota</taxon>
        <taxon>Metazoa</taxon>
        <taxon>Spiralia</taxon>
        <taxon>Lophotrochozoa</taxon>
        <taxon>Mollusca</taxon>
        <taxon>Gastropoda</taxon>
        <taxon>Heterobranchia</taxon>
        <taxon>Euthyneura</taxon>
        <taxon>Panpulmonata</taxon>
        <taxon>Sacoglossa</taxon>
        <taxon>Placobranchoidea</taxon>
        <taxon>Plakobranchidae</taxon>
        <taxon>Plakobranchus</taxon>
    </lineage>
</organism>
<evidence type="ECO:0000313" key="2">
    <source>
        <dbReference type="Proteomes" id="UP000735302"/>
    </source>
</evidence>
<proteinExistence type="predicted"/>
<evidence type="ECO:0000313" key="1">
    <source>
        <dbReference type="EMBL" id="GFN74246.1"/>
    </source>
</evidence>
<protein>
    <submittedName>
        <fullName evidence="1">Uncharacterized protein</fullName>
    </submittedName>
</protein>
<name>A0AAV3XVU3_9GAST</name>
<reference evidence="1 2" key="1">
    <citation type="journal article" date="2021" name="Elife">
        <title>Chloroplast acquisition without the gene transfer in kleptoplastic sea slugs, Plakobranchus ocellatus.</title>
        <authorList>
            <person name="Maeda T."/>
            <person name="Takahashi S."/>
            <person name="Yoshida T."/>
            <person name="Shimamura S."/>
            <person name="Takaki Y."/>
            <person name="Nagai Y."/>
            <person name="Toyoda A."/>
            <person name="Suzuki Y."/>
            <person name="Arimoto A."/>
            <person name="Ishii H."/>
            <person name="Satoh N."/>
            <person name="Nishiyama T."/>
            <person name="Hasebe M."/>
            <person name="Maruyama T."/>
            <person name="Minagawa J."/>
            <person name="Obokata J."/>
            <person name="Shigenobu S."/>
        </authorList>
    </citation>
    <scope>NUCLEOTIDE SEQUENCE [LARGE SCALE GENOMIC DNA]</scope>
</reference>
<gene>
    <name evidence="1" type="ORF">PoB_000075200</name>
</gene>
<accession>A0AAV3XVU3</accession>
<sequence length="105" mass="11887">MIRIWLELNIGSGISTNLKVRARGMPQTRNITVVDVKTMRDLFLVKAWRVRNGHATHRPRCRAMYVVVAAPISKLKLNTIPRPNACVGMYLLPGTPRAKKRVKVV</sequence>
<dbReference type="EMBL" id="BLXT01000063">
    <property type="protein sequence ID" value="GFN74246.1"/>
    <property type="molecule type" value="Genomic_DNA"/>
</dbReference>
<dbReference type="Proteomes" id="UP000735302">
    <property type="component" value="Unassembled WGS sequence"/>
</dbReference>
<dbReference type="AlphaFoldDB" id="A0AAV3XVU3"/>